<dbReference type="GO" id="GO:0052855">
    <property type="term" value="F:ADP-dependent NAD(P)H-hydrate dehydratase activity"/>
    <property type="evidence" value="ECO:0007669"/>
    <property type="project" value="UniProtKB-UniRule"/>
</dbReference>
<dbReference type="SUPFAM" id="SSF64153">
    <property type="entry name" value="YjeF N-terminal domain-like"/>
    <property type="match status" value="1"/>
</dbReference>
<comment type="similarity">
    <text evidence="17">Belongs to the NnrD/CARKD family.</text>
</comment>
<feature type="domain" description="YjeF C-terminal" evidence="20">
    <location>
        <begin position="229"/>
        <end position="503"/>
    </location>
</feature>
<comment type="catalytic activity">
    <reaction evidence="1 18 19">
        <text>(6R)-NADHX = (6S)-NADHX</text>
        <dbReference type="Rhea" id="RHEA:32215"/>
        <dbReference type="ChEBI" id="CHEBI:64074"/>
        <dbReference type="ChEBI" id="CHEBI:64075"/>
        <dbReference type="EC" id="5.1.99.6"/>
    </reaction>
</comment>
<evidence type="ECO:0000256" key="4">
    <source>
        <dbReference type="ARBA" id="ARBA00009524"/>
    </source>
</evidence>
<comment type="function">
    <text evidence="14 19">Bifunctional enzyme that catalyzes the epimerization of the S- and R-forms of NAD(P)HX and the dehydration of the S-form of NAD(P)HX at the expense of ADP, which is converted to AMP. This allows the repair of both epimers of NAD(P)HX, a damaged form of NAD(P)H that is a result of enzymatic or heat-dependent hydration.</text>
</comment>
<proteinExistence type="inferred from homology"/>
<dbReference type="PANTHER" id="PTHR12592">
    <property type="entry name" value="ATP-DEPENDENT (S)-NAD(P)H-HYDRATE DEHYDRATASE FAMILY MEMBER"/>
    <property type="match status" value="1"/>
</dbReference>
<accession>A0A6G8IGQ9</accession>
<dbReference type="GO" id="GO:0046496">
    <property type="term" value="P:nicotinamide nucleotide metabolic process"/>
    <property type="evidence" value="ECO:0007669"/>
    <property type="project" value="UniProtKB-UniRule"/>
</dbReference>
<feature type="binding site" evidence="18">
    <location>
        <position position="162"/>
    </location>
    <ligand>
        <name>(6S)-NADPHX</name>
        <dbReference type="ChEBI" id="CHEBI:64076"/>
    </ligand>
</feature>
<keyword evidence="7 17" id="KW-0067">ATP-binding</keyword>
<comment type="catalytic activity">
    <reaction evidence="15 17 19">
        <text>(6S)-NADHX + ADP = AMP + phosphate + NADH + H(+)</text>
        <dbReference type="Rhea" id="RHEA:32223"/>
        <dbReference type="ChEBI" id="CHEBI:15378"/>
        <dbReference type="ChEBI" id="CHEBI:43474"/>
        <dbReference type="ChEBI" id="CHEBI:57945"/>
        <dbReference type="ChEBI" id="CHEBI:64074"/>
        <dbReference type="ChEBI" id="CHEBI:456215"/>
        <dbReference type="ChEBI" id="CHEBI:456216"/>
        <dbReference type="EC" id="4.2.1.136"/>
    </reaction>
</comment>
<organism evidence="22 23">
    <name type="scientific">Hydrogenophaga crocea</name>
    <dbReference type="NCBI Taxonomy" id="2716225"/>
    <lineage>
        <taxon>Bacteria</taxon>
        <taxon>Pseudomonadati</taxon>
        <taxon>Pseudomonadota</taxon>
        <taxon>Betaproteobacteria</taxon>
        <taxon>Burkholderiales</taxon>
        <taxon>Comamonadaceae</taxon>
        <taxon>Hydrogenophaga</taxon>
    </lineage>
</organism>
<comment type="similarity">
    <text evidence="3 19">In the N-terminal section; belongs to the NnrE/AIBP family.</text>
</comment>
<evidence type="ECO:0000256" key="1">
    <source>
        <dbReference type="ARBA" id="ARBA00000013"/>
    </source>
</evidence>
<evidence type="ECO:0000256" key="11">
    <source>
        <dbReference type="ARBA" id="ARBA00023235"/>
    </source>
</evidence>
<dbReference type="PANTHER" id="PTHR12592:SF0">
    <property type="entry name" value="ATP-DEPENDENT (S)-NAD(P)H-HYDRATE DEHYDRATASE"/>
    <property type="match status" value="1"/>
</dbReference>
<dbReference type="EC" id="4.2.1.136" evidence="19"/>
<dbReference type="RefSeq" id="WP_166226850.1">
    <property type="nucleotide sequence ID" value="NZ_CP049989.1"/>
</dbReference>
<evidence type="ECO:0000259" key="21">
    <source>
        <dbReference type="PROSITE" id="PS51385"/>
    </source>
</evidence>
<comment type="caution">
    <text evidence="18">Lacks conserved residue(s) required for the propagation of feature annotation.</text>
</comment>
<feature type="binding site" evidence="18">
    <location>
        <position position="129"/>
    </location>
    <ligand>
        <name>K(+)</name>
        <dbReference type="ChEBI" id="CHEBI:29103"/>
    </ligand>
</feature>
<comment type="catalytic activity">
    <reaction evidence="2 18 19">
        <text>(6R)-NADPHX = (6S)-NADPHX</text>
        <dbReference type="Rhea" id="RHEA:32227"/>
        <dbReference type="ChEBI" id="CHEBI:64076"/>
        <dbReference type="ChEBI" id="CHEBI:64077"/>
        <dbReference type="EC" id="5.1.99.6"/>
    </reaction>
</comment>
<keyword evidence="11 18" id="KW-0413">Isomerase</keyword>
<comment type="cofactor">
    <cofactor evidence="18 19">
        <name>K(+)</name>
        <dbReference type="ChEBI" id="CHEBI:29103"/>
    </cofactor>
    <text evidence="18 19">Binds 1 potassium ion per subunit.</text>
</comment>
<feature type="binding site" evidence="18">
    <location>
        <position position="65"/>
    </location>
    <ligand>
        <name>K(+)</name>
        <dbReference type="ChEBI" id="CHEBI:29103"/>
    </ligand>
</feature>
<dbReference type="PROSITE" id="PS51383">
    <property type="entry name" value="YJEF_C_3"/>
    <property type="match status" value="1"/>
</dbReference>
<dbReference type="HAMAP" id="MF_01966">
    <property type="entry name" value="NADHX_epimerase"/>
    <property type="match status" value="1"/>
</dbReference>
<comment type="similarity">
    <text evidence="18">Belongs to the NnrE/AIBP family.</text>
</comment>
<feature type="binding site" evidence="17">
    <location>
        <begin position="420"/>
        <end position="424"/>
    </location>
    <ligand>
        <name>AMP</name>
        <dbReference type="ChEBI" id="CHEBI:456215"/>
    </ligand>
</feature>
<gene>
    <name evidence="17" type="primary">nnrD</name>
    <name evidence="18" type="synonym">nnrE</name>
    <name evidence="22" type="ORF">G9Q37_08875</name>
</gene>
<evidence type="ECO:0000256" key="3">
    <source>
        <dbReference type="ARBA" id="ARBA00006001"/>
    </source>
</evidence>
<dbReference type="Proteomes" id="UP000503162">
    <property type="component" value="Chromosome"/>
</dbReference>
<dbReference type="InterPro" id="IPR030677">
    <property type="entry name" value="Nnr"/>
</dbReference>
<evidence type="ECO:0000256" key="19">
    <source>
        <dbReference type="PIRNR" id="PIRNR017184"/>
    </source>
</evidence>
<feature type="binding site" evidence="17">
    <location>
        <position position="449"/>
    </location>
    <ligand>
        <name>AMP</name>
        <dbReference type="ChEBI" id="CHEBI:456215"/>
    </ligand>
</feature>
<feature type="binding site" evidence="17">
    <location>
        <position position="450"/>
    </location>
    <ligand>
        <name>(6S)-NADPHX</name>
        <dbReference type="ChEBI" id="CHEBI:64076"/>
    </ligand>
</feature>
<evidence type="ECO:0000259" key="20">
    <source>
        <dbReference type="PROSITE" id="PS51383"/>
    </source>
</evidence>
<dbReference type="AlphaFoldDB" id="A0A6G8IGQ9"/>
<keyword evidence="8 17" id="KW-0521">NADP</keyword>
<feature type="binding site" evidence="17">
    <location>
        <position position="383"/>
    </location>
    <ligand>
        <name>(6S)-NADPHX</name>
        <dbReference type="ChEBI" id="CHEBI:64076"/>
    </ligand>
</feature>
<dbReference type="Pfam" id="PF03853">
    <property type="entry name" value="YjeF_N"/>
    <property type="match status" value="1"/>
</dbReference>
<dbReference type="EMBL" id="CP049989">
    <property type="protein sequence ID" value="QIM52248.1"/>
    <property type="molecule type" value="Genomic_DNA"/>
</dbReference>
<evidence type="ECO:0000256" key="8">
    <source>
        <dbReference type="ARBA" id="ARBA00022857"/>
    </source>
</evidence>
<dbReference type="InterPro" id="IPR000631">
    <property type="entry name" value="CARKD"/>
</dbReference>
<dbReference type="SUPFAM" id="SSF53613">
    <property type="entry name" value="Ribokinase-like"/>
    <property type="match status" value="1"/>
</dbReference>
<comment type="function">
    <text evidence="18">Catalyzes the epimerization of the S- and R-forms of NAD(P)HX, a damaged form of NAD(P)H that is a result of enzymatic or heat-dependent hydration. This is a prerequisite for the S-specific NAD(P)H-hydrate dehydratase to allow the repair of both epimers of NAD(P)HX.</text>
</comment>
<reference evidence="22 23" key="1">
    <citation type="submission" date="2020-03" db="EMBL/GenBank/DDBJ databases">
        <title>Hydrogenophaga sp. nov. isolated from cyanobacterial mat.</title>
        <authorList>
            <person name="Thorat V."/>
            <person name="Kirdat K."/>
            <person name="Tiwarekar B."/>
            <person name="Costa E.D."/>
            <person name="Yadav A."/>
        </authorList>
    </citation>
    <scope>NUCLEOTIDE SEQUENCE [LARGE SCALE GENOMIC DNA]</scope>
    <source>
        <strain evidence="22 23">BA0156</strain>
    </source>
</reference>
<feature type="binding site" evidence="17">
    <location>
        <position position="329"/>
    </location>
    <ligand>
        <name>(6S)-NADPHX</name>
        <dbReference type="ChEBI" id="CHEBI:64076"/>
    </ligand>
</feature>
<evidence type="ECO:0000256" key="17">
    <source>
        <dbReference type="HAMAP-Rule" id="MF_01965"/>
    </source>
</evidence>
<dbReference type="Pfam" id="PF01256">
    <property type="entry name" value="Carb_kinase"/>
    <property type="match status" value="1"/>
</dbReference>
<dbReference type="GO" id="GO:0052856">
    <property type="term" value="F:NAD(P)HX epimerase activity"/>
    <property type="evidence" value="ECO:0007669"/>
    <property type="project" value="UniProtKB-UniRule"/>
</dbReference>
<evidence type="ECO:0000256" key="10">
    <source>
        <dbReference type="ARBA" id="ARBA00023027"/>
    </source>
</evidence>
<dbReference type="InterPro" id="IPR029056">
    <property type="entry name" value="Ribokinase-like"/>
</dbReference>
<comment type="cofactor">
    <cofactor evidence="17">
        <name>Mg(2+)</name>
        <dbReference type="ChEBI" id="CHEBI:18420"/>
    </cofactor>
</comment>
<feature type="domain" description="YjeF N-terminal" evidence="21">
    <location>
        <begin position="18"/>
        <end position="221"/>
    </location>
</feature>
<dbReference type="CDD" id="cd01171">
    <property type="entry name" value="YXKO-related"/>
    <property type="match status" value="1"/>
</dbReference>
<evidence type="ECO:0000256" key="16">
    <source>
        <dbReference type="ARBA" id="ARBA00049209"/>
    </source>
</evidence>
<evidence type="ECO:0000256" key="12">
    <source>
        <dbReference type="ARBA" id="ARBA00023239"/>
    </source>
</evidence>
<keyword evidence="12 17" id="KW-0456">Lyase</keyword>
<keyword evidence="13" id="KW-0511">Multifunctional enzyme</keyword>
<dbReference type="InterPro" id="IPR036652">
    <property type="entry name" value="YjeF_N_dom_sf"/>
</dbReference>
<comment type="similarity">
    <text evidence="4 19">In the C-terminal section; belongs to the NnrD/CARKD family.</text>
</comment>
<evidence type="ECO:0000256" key="2">
    <source>
        <dbReference type="ARBA" id="ARBA00000909"/>
    </source>
</evidence>
<evidence type="ECO:0000313" key="23">
    <source>
        <dbReference type="Proteomes" id="UP000503162"/>
    </source>
</evidence>
<comment type="catalytic activity">
    <reaction evidence="16 17 19">
        <text>(6S)-NADPHX + ADP = AMP + phosphate + NADPH + H(+)</text>
        <dbReference type="Rhea" id="RHEA:32235"/>
        <dbReference type="ChEBI" id="CHEBI:15378"/>
        <dbReference type="ChEBI" id="CHEBI:43474"/>
        <dbReference type="ChEBI" id="CHEBI:57783"/>
        <dbReference type="ChEBI" id="CHEBI:64076"/>
        <dbReference type="ChEBI" id="CHEBI:456215"/>
        <dbReference type="ChEBI" id="CHEBI:456216"/>
        <dbReference type="EC" id="4.2.1.136"/>
    </reaction>
</comment>
<evidence type="ECO:0000256" key="13">
    <source>
        <dbReference type="ARBA" id="ARBA00023268"/>
    </source>
</evidence>
<keyword evidence="5 18" id="KW-0479">Metal-binding</keyword>
<dbReference type="PIRSF" id="PIRSF017184">
    <property type="entry name" value="Nnr"/>
    <property type="match status" value="1"/>
</dbReference>
<comment type="function">
    <text evidence="17">Catalyzes the dehydration of the S-form of NAD(P)HX at the expense of ADP, which is converted to AMP. Together with NAD(P)HX epimerase, which catalyzes the epimerization of the S- and R-forms, the enzyme allows the repair of both epimers of NAD(P)HX, a damaged form of NAD(P)H that is a result of enzymatic or heat-dependent hydration.</text>
</comment>
<keyword evidence="6 17" id="KW-0547">Nucleotide-binding</keyword>
<dbReference type="Gene3D" id="3.40.1190.20">
    <property type="match status" value="1"/>
</dbReference>
<dbReference type="NCBIfam" id="TIGR00196">
    <property type="entry name" value="yjeF_cterm"/>
    <property type="match status" value="1"/>
</dbReference>
<feature type="binding site" evidence="18">
    <location>
        <begin position="64"/>
        <end position="68"/>
    </location>
    <ligand>
        <name>(6S)-NADPHX</name>
        <dbReference type="ChEBI" id="CHEBI:64076"/>
    </ligand>
</feature>
<evidence type="ECO:0000256" key="5">
    <source>
        <dbReference type="ARBA" id="ARBA00022723"/>
    </source>
</evidence>
<comment type="subunit">
    <text evidence="17">Homotetramer.</text>
</comment>
<evidence type="ECO:0000256" key="6">
    <source>
        <dbReference type="ARBA" id="ARBA00022741"/>
    </source>
</evidence>
<feature type="binding site" evidence="17">
    <location>
        <position position="269"/>
    </location>
    <ligand>
        <name>(6S)-NADPHX</name>
        <dbReference type="ChEBI" id="CHEBI:64076"/>
    </ligand>
</feature>
<keyword evidence="10 17" id="KW-0520">NAD</keyword>
<dbReference type="PROSITE" id="PS51385">
    <property type="entry name" value="YJEF_N"/>
    <property type="match status" value="1"/>
</dbReference>
<dbReference type="GO" id="GO:0046872">
    <property type="term" value="F:metal ion binding"/>
    <property type="evidence" value="ECO:0007669"/>
    <property type="project" value="UniProtKB-UniRule"/>
</dbReference>
<evidence type="ECO:0000256" key="9">
    <source>
        <dbReference type="ARBA" id="ARBA00022958"/>
    </source>
</evidence>
<dbReference type="GO" id="GO:0110051">
    <property type="term" value="P:metabolite repair"/>
    <property type="evidence" value="ECO:0007669"/>
    <property type="project" value="TreeGrafter"/>
</dbReference>
<dbReference type="Gene3D" id="3.40.50.10260">
    <property type="entry name" value="YjeF N-terminal domain"/>
    <property type="match status" value="1"/>
</dbReference>
<sequence>MRRVVPTHLEALHGAAATRAIEQALAARQPPHALMARAGLAVARLATALAPHARRIWIACGPGNNGGDGLIAATHLQAWARTSGCELVLTLDADPGRQPPDAAWALEQVRAAGLPIASDAPADADLVIDALLGLGARPVADGPLAARLAAVRQQTAPVLAVDLPSGLNADTGDIPEPGPVRGPRHTLSLLTLKPGLFTAHGRDLAGEVWFDDLGAGDASDQATAWWGGFEDGPDTRIGDAHAGHKGRYGDVGVLGGQLPGEAGVAMGGAAVLAATAALHAGAGRVLVALVGDGPVPALNVVQPELMFRSPLRLLDALNEDGLTVVAGCGGGDAIRAVLPRCLHGARRLVLDADALNAVATDTVLQGFVNARSHRGWVTVLTPHPLEAARLLGTTTAAVMADRLGHAQALSQRHHAVVALKGSGTVVAAPGQLPWINACGNARLASAGTGDVLAGLIGAALARNDRDPYSATCAAVAHHGALADHWPAHRALTAQALSQAARPF</sequence>
<evidence type="ECO:0000256" key="15">
    <source>
        <dbReference type="ARBA" id="ARBA00048238"/>
    </source>
</evidence>
<dbReference type="EC" id="5.1.99.6" evidence="19"/>
<evidence type="ECO:0000256" key="7">
    <source>
        <dbReference type="ARBA" id="ARBA00022840"/>
    </source>
</evidence>
<dbReference type="InterPro" id="IPR017953">
    <property type="entry name" value="Carbohydrate_kinase_pred_CS"/>
</dbReference>
<dbReference type="KEGG" id="hcz:G9Q37_08875"/>
<name>A0A6G8IGQ9_9BURK</name>
<dbReference type="GO" id="GO:0005524">
    <property type="term" value="F:ATP binding"/>
    <property type="evidence" value="ECO:0007669"/>
    <property type="project" value="UniProtKB-UniRule"/>
</dbReference>
<dbReference type="InterPro" id="IPR004443">
    <property type="entry name" value="YjeF_N_dom"/>
</dbReference>
<protein>
    <recommendedName>
        <fullName evidence="19">Bifunctional NAD(P)H-hydrate repair enzyme</fullName>
    </recommendedName>
    <alternativeName>
        <fullName evidence="19">Nicotinamide nucleotide repair protein</fullName>
    </alternativeName>
    <domain>
        <recommendedName>
            <fullName evidence="19">ADP-dependent (S)-NAD(P)H-hydrate dehydratase</fullName>
            <ecNumber evidence="19">4.2.1.136</ecNumber>
        </recommendedName>
        <alternativeName>
            <fullName evidence="19">ADP-dependent NAD(P)HX dehydratase</fullName>
        </alternativeName>
    </domain>
    <domain>
        <recommendedName>
            <fullName evidence="19">NAD(P)H-hydrate epimerase</fullName>
            <ecNumber evidence="19">5.1.99.6</ecNumber>
        </recommendedName>
    </domain>
</protein>
<evidence type="ECO:0000256" key="14">
    <source>
        <dbReference type="ARBA" id="ARBA00025153"/>
    </source>
</evidence>
<evidence type="ECO:0000256" key="18">
    <source>
        <dbReference type="HAMAP-Rule" id="MF_01966"/>
    </source>
</evidence>
<dbReference type="NCBIfam" id="TIGR00197">
    <property type="entry name" value="yjeF_nterm"/>
    <property type="match status" value="1"/>
</dbReference>
<keyword evidence="23" id="KW-1185">Reference proteome</keyword>
<dbReference type="HAMAP" id="MF_01965">
    <property type="entry name" value="NADHX_dehydratase"/>
    <property type="match status" value="1"/>
</dbReference>
<dbReference type="PROSITE" id="PS01050">
    <property type="entry name" value="YJEF_C_2"/>
    <property type="match status" value="1"/>
</dbReference>
<feature type="binding site" evidence="18">
    <location>
        <position position="165"/>
    </location>
    <ligand>
        <name>K(+)</name>
        <dbReference type="ChEBI" id="CHEBI:29103"/>
    </ligand>
</feature>
<evidence type="ECO:0000313" key="22">
    <source>
        <dbReference type="EMBL" id="QIM52248.1"/>
    </source>
</evidence>
<keyword evidence="9 18" id="KW-0630">Potassium</keyword>